<dbReference type="SUPFAM" id="SSF52172">
    <property type="entry name" value="CheY-like"/>
    <property type="match status" value="1"/>
</dbReference>
<evidence type="ECO:0000259" key="8">
    <source>
        <dbReference type="PROSITE" id="PS50110"/>
    </source>
</evidence>
<keyword evidence="3" id="KW-0805">Transcription regulation</keyword>
<protein>
    <recommendedName>
        <fullName evidence="8">Response regulatory domain-containing protein</fullName>
    </recommendedName>
</protein>
<feature type="compositionally biased region" description="Basic residues" evidence="7">
    <location>
        <begin position="247"/>
        <end position="261"/>
    </location>
</feature>
<keyword evidence="5" id="KW-0539">Nucleus</keyword>
<reference evidence="9 10" key="1">
    <citation type="journal article" date="2023" name="Hortic Res">
        <title>The complete reference genome for grapevine (Vitis vinifera L.) genetics and breeding.</title>
        <authorList>
            <person name="Shi X."/>
            <person name="Cao S."/>
            <person name="Wang X."/>
            <person name="Huang S."/>
            <person name="Wang Y."/>
            <person name="Liu Z."/>
            <person name="Liu W."/>
            <person name="Leng X."/>
            <person name="Peng Y."/>
            <person name="Wang N."/>
            <person name="Wang Y."/>
            <person name="Ma Z."/>
            <person name="Xu X."/>
            <person name="Zhang F."/>
            <person name="Xue H."/>
            <person name="Zhong H."/>
            <person name="Wang Y."/>
            <person name="Zhang K."/>
            <person name="Velt A."/>
            <person name="Avia K."/>
            <person name="Holtgrawe D."/>
            <person name="Grimplet J."/>
            <person name="Matus J.T."/>
            <person name="Ware D."/>
            <person name="Wu X."/>
            <person name="Wang H."/>
            <person name="Liu C."/>
            <person name="Fang Y."/>
            <person name="Rustenholz C."/>
            <person name="Cheng Z."/>
            <person name="Xiao H."/>
            <person name="Zhou Y."/>
        </authorList>
    </citation>
    <scope>NUCLEOTIDE SEQUENCE [LARGE SCALE GENOMIC DNA]</scope>
    <source>
        <strain evidence="10">cv. Pinot noir / PN40024</strain>
        <tissue evidence="9">Leaf</tissue>
    </source>
</reference>
<evidence type="ECO:0000313" key="10">
    <source>
        <dbReference type="Proteomes" id="UP001227230"/>
    </source>
</evidence>
<feature type="compositionally biased region" description="Basic and acidic residues" evidence="7">
    <location>
        <begin position="264"/>
        <end position="280"/>
    </location>
</feature>
<organism evidence="9 10">
    <name type="scientific">Vitis vinifera</name>
    <name type="common">Grape</name>
    <dbReference type="NCBI Taxonomy" id="29760"/>
    <lineage>
        <taxon>Eukaryota</taxon>
        <taxon>Viridiplantae</taxon>
        <taxon>Streptophyta</taxon>
        <taxon>Embryophyta</taxon>
        <taxon>Tracheophyta</taxon>
        <taxon>Spermatophyta</taxon>
        <taxon>Magnoliopsida</taxon>
        <taxon>eudicotyledons</taxon>
        <taxon>Gunneridae</taxon>
        <taxon>Pentapetalae</taxon>
        <taxon>rosids</taxon>
        <taxon>Vitales</taxon>
        <taxon>Vitaceae</taxon>
        <taxon>Viteae</taxon>
        <taxon>Vitis</taxon>
    </lineage>
</organism>
<feature type="region of interest" description="Disordered" evidence="7">
    <location>
        <begin position="172"/>
        <end position="280"/>
    </location>
</feature>
<dbReference type="SUPFAM" id="SSF46689">
    <property type="entry name" value="Homeodomain-like"/>
    <property type="match status" value="1"/>
</dbReference>
<dbReference type="InterPro" id="IPR011006">
    <property type="entry name" value="CheY-like_superfamily"/>
</dbReference>
<dbReference type="InterPro" id="IPR006447">
    <property type="entry name" value="Myb_dom_plants"/>
</dbReference>
<feature type="domain" description="Response regulatory" evidence="8">
    <location>
        <begin position="20"/>
        <end position="135"/>
    </location>
</feature>
<keyword evidence="4" id="KW-0804">Transcription</keyword>
<sequence>MEEIWDPLAPKVPSIARGMRILLVDSDTTSLMFMASILESHSYKVTTIELSSIAMSIYAERKDEFDVVMANVHLHNITDLEFVQEILKKNNTPIILMSSAGVMALRDQAPLVGACHFYEKPVSSSQLREVWQHVYRERLSKEEGRGKKVNNGNETERVKKVEVPVTRKCVGIQIREGGTGSSTPHRNEFQASDPKDKNKQVVGEVGSGHHGDAQATETEQLRTMAADQNQRCGERKRANDDDDDKGGRRKNKRRINRKHSPSKAGREKNQNYRSSEKKQSMRWTRELHFKFIAAISKLGEAKANPKAIRDLMNVPNLSLRQIGHQLEKYKAQVQIIMDTCVDTPLWAPWSRNASTANVGGTTGVPQLQKQQGGLVRTETNPPLQLFPPVSLQPGSLNLKIPNNRIRPGHLGPNGSGHGRHQGSIQIREREPLPTPFMTNDKGKGKQALGFQGYSTAPYVPPVHHWQNPTRPPTFTRLSEEQHLMAGASSSANPPNSNVPAGTSSTLASASANQNIPGGPLAGHGGFDESDDLAWLTEWLSRSLKEDDTGPPTFDWSDM</sequence>
<dbReference type="SMART" id="SM00448">
    <property type="entry name" value="REC"/>
    <property type="match status" value="1"/>
</dbReference>
<dbReference type="PROSITE" id="PS50110">
    <property type="entry name" value="RESPONSE_REGULATORY"/>
    <property type="match status" value="1"/>
</dbReference>
<evidence type="ECO:0000256" key="1">
    <source>
        <dbReference type="ARBA" id="ARBA00004123"/>
    </source>
</evidence>
<comment type="caution">
    <text evidence="6">Lacks conserved residue(s) required for the propagation of feature annotation.</text>
</comment>
<dbReference type="InterPro" id="IPR009057">
    <property type="entry name" value="Homeodomain-like_sf"/>
</dbReference>
<keyword evidence="2" id="KW-0902">Two-component regulatory system</keyword>
<dbReference type="NCBIfam" id="TIGR01557">
    <property type="entry name" value="myb_SHAQKYF"/>
    <property type="match status" value="1"/>
</dbReference>
<evidence type="ECO:0000313" key="9">
    <source>
        <dbReference type="EMBL" id="WJZ80415.1"/>
    </source>
</evidence>
<feature type="region of interest" description="Disordered" evidence="7">
    <location>
        <begin position="483"/>
        <end position="527"/>
    </location>
</feature>
<dbReference type="PANTHER" id="PTHR43874">
    <property type="entry name" value="TWO-COMPONENT RESPONSE REGULATOR"/>
    <property type="match status" value="1"/>
</dbReference>
<evidence type="ECO:0000256" key="2">
    <source>
        <dbReference type="ARBA" id="ARBA00023012"/>
    </source>
</evidence>
<feature type="compositionally biased region" description="Low complexity" evidence="7">
    <location>
        <begin position="487"/>
        <end position="511"/>
    </location>
</feature>
<dbReference type="Gene3D" id="3.40.50.2300">
    <property type="match status" value="1"/>
</dbReference>
<accession>A0ABY9BCA1</accession>
<evidence type="ECO:0000256" key="5">
    <source>
        <dbReference type="ARBA" id="ARBA00023242"/>
    </source>
</evidence>
<evidence type="ECO:0000256" key="6">
    <source>
        <dbReference type="PROSITE-ProRule" id="PRU00169"/>
    </source>
</evidence>
<dbReference type="InterPro" id="IPR045279">
    <property type="entry name" value="ARR-like"/>
</dbReference>
<evidence type="ECO:0000256" key="3">
    <source>
        <dbReference type="ARBA" id="ARBA00023015"/>
    </source>
</evidence>
<evidence type="ECO:0000256" key="7">
    <source>
        <dbReference type="SAM" id="MobiDB-lite"/>
    </source>
</evidence>
<gene>
    <name evidence="9" type="ORF">VitviT2T_000338</name>
</gene>
<feature type="compositionally biased region" description="Basic and acidic residues" evidence="7">
    <location>
        <begin position="185"/>
        <end position="199"/>
    </location>
</feature>
<comment type="subcellular location">
    <subcellularLocation>
        <location evidence="1">Nucleus</location>
    </subcellularLocation>
</comment>
<evidence type="ECO:0000256" key="4">
    <source>
        <dbReference type="ARBA" id="ARBA00023163"/>
    </source>
</evidence>
<dbReference type="PANTHER" id="PTHR43874:SF87">
    <property type="entry name" value="HTH MYB-TYPE DOMAIN-CONTAINING PROTEIN"/>
    <property type="match status" value="1"/>
</dbReference>
<dbReference type="Proteomes" id="UP001227230">
    <property type="component" value="Chromosome 1"/>
</dbReference>
<dbReference type="InterPro" id="IPR001789">
    <property type="entry name" value="Sig_transdc_resp-reg_receiver"/>
</dbReference>
<name>A0ABY9BCA1_VITVI</name>
<dbReference type="Pfam" id="PF00072">
    <property type="entry name" value="Response_reg"/>
    <property type="match status" value="1"/>
</dbReference>
<keyword evidence="10" id="KW-1185">Reference proteome</keyword>
<dbReference type="EMBL" id="CP126648">
    <property type="protein sequence ID" value="WJZ80415.1"/>
    <property type="molecule type" value="Genomic_DNA"/>
</dbReference>
<proteinExistence type="predicted"/>
<dbReference type="Gene3D" id="1.10.10.60">
    <property type="entry name" value="Homeodomain-like"/>
    <property type="match status" value="1"/>
</dbReference>